<keyword evidence="1" id="KW-1133">Transmembrane helix</keyword>
<proteinExistence type="predicted"/>
<feature type="transmembrane region" description="Helical" evidence="1">
    <location>
        <begin position="46"/>
        <end position="64"/>
    </location>
</feature>
<organism evidence="2 3">
    <name type="scientific">Hymenobacter terrestris</name>
    <dbReference type="NCBI Taxonomy" id="2748310"/>
    <lineage>
        <taxon>Bacteria</taxon>
        <taxon>Pseudomonadati</taxon>
        <taxon>Bacteroidota</taxon>
        <taxon>Cytophagia</taxon>
        <taxon>Cytophagales</taxon>
        <taxon>Hymenobacteraceae</taxon>
        <taxon>Hymenobacter</taxon>
    </lineage>
</organism>
<reference evidence="2 3" key="1">
    <citation type="submission" date="2020-05" db="EMBL/GenBank/DDBJ databases">
        <title>Hymenobacter terrestris sp. nov. and Hymenobacter lapidiphilus sp. nov., isolated from regoliths in Antarctica.</title>
        <authorList>
            <person name="Sedlacek I."/>
            <person name="Pantucek R."/>
            <person name="Zeman M."/>
            <person name="Holochova P."/>
            <person name="Kralova S."/>
            <person name="Stankova E."/>
            <person name="Sedo O."/>
            <person name="Micenkova L."/>
            <person name="Svec P."/>
            <person name="Gupta V."/>
            <person name="Sood U."/>
            <person name="Korpole U.S."/>
            <person name="Lal R."/>
        </authorList>
    </citation>
    <scope>NUCLEOTIDE SEQUENCE [LARGE SCALE GENOMIC DNA]</scope>
    <source>
        <strain evidence="2 3">P5252</strain>
    </source>
</reference>
<evidence type="ECO:0000313" key="3">
    <source>
        <dbReference type="Proteomes" id="UP000626554"/>
    </source>
</evidence>
<feature type="transmembrane region" description="Helical" evidence="1">
    <location>
        <begin position="5"/>
        <end position="26"/>
    </location>
</feature>
<dbReference type="RefSeq" id="WP_176900858.1">
    <property type="nucleotide sequence ID" value="NZ_JABKAV010000058.1"/>
</dbReference>
<feature type="transmembrane region" description="Helical" evidence="1">
    <location>
        <begin position="104"/>
        <end position="125"/>
    </location>
</feature>
<keyword evidence="1" id="KW-0812">Transmembrane</keyword>
<evidence type="ECO:0000313" key="2">
    <source>
        <dbReference type="EMBL" id="NVO86137.1"/>
    </source>
</evidence>
<dbReference type="Proteomes" id="UP000626554">
    <property type="component" value="Unassembled WGS sequence"/>
</dbReference>
<comment type="caution">
    <text evidence="2">The sequence shown here is derived from an EMBL/GenBank/DDBJ whole genome shotgun (WGS) entry which is preliminary data.</text>
</comment>
<sequence>MVKSWLLLVLVAFAKGLALLALLYGYVNLHVRGLYDDPTRALAGYLQWRVGLLLVGYYVAYALITKGRTTRKRFALLFLWYVLMLTILSPIYAFVLLINYFPMMVILHLFLLVILVECAFNVRLIRNSLVDHRLA</sequence>
<keyword evidence="1" id="KW-0472">Membrane</keyword>
<gene>
    <name evidence="2" type="ORF">HW556_14720</name>
</gene>
<keyword evidence="3" id="KW-1185">Reference proteome</keyword>
<name>A0ABX2Q589_9BACT</name>
<protein>
    <submittedName>
        <fullName evidence="2">Uncharacterized protein</fullName>
    </submittedName>
</protein>
<dbReference type="EMBL" id="JABKAV010000058">
    <property type="protein sequence ID" value="NVO86137.1"/>
    <property type="molecule type" value="Genomic_DNA"/>
</dbReference>
<accession>A0ABX2Q589</accession>
<evidence type="ECO:0000256" key="1">
    <source>
        <dbReference type="SAM" id="Phobius"/>
    </source>
</evidence>
<feature type="transmembrane region" description="Helical" evidence="1">
    <location>
        <begin position="76"/>
        <end position="98"/>
    </location>
</feature>